<dbReference type="PANTHER" id="PTHR36842">
    <property type="entry name" value="PROTEIN TOLB HOMOLOG"/>
    <property type="match status" value="1"/>
</dbReference>
<evidence type="ECO:0000313" key="2">
    <source>
        <dbReference type="EMBL" id="GAP40949.1"/>
    </source>
</evidence>
<dbReference type="RefSeq" id="WP_172667756.1">
    <property type="nucleotide sequence ID" value="NZ_DF968181.1"/>
</dbReference>
<comment type="similarity">
    <text evidence="1">Belongs to the TolB family.</text>
</comment>
<dbReference type="InterPro" id="IPR011042">
    <property type="entry name" value="6-blade_b-propeller_TolB-like"/>
</dbReference>
<dbReference type="PANTHER" id="PTHR36842:SF1">
    <property type="entry name" value="PROTEIN TOLB"/>
    <property type="match status" value="1"/>
</dbReference>
<dbReference type="Pfam" id="PF07676">
    <property type="entry name" value="PD40"/>
    <property type="match status" value="1"/>
</dbReference>
<organism evidence="2">
    <name type="scientific">Flexilinea flocculi</name>
    <dbReference type="NCBI Taxonomy" id="1678840"/>
    <lineage>
        <taxon>Bacteria</taxon>
        <taxon>Bacillati</taxon>
        <taxon>Chloroflexota</taxon>
        <taxon>Anaerolineae</taxon>
        <taxon>Anaerolineales</taxon>
        <taxon>Anaerolineaceae</taxon>
        <taxon>Flexilinea</taxon>
    </lineage>
</organism>
<gene>
    <name evidence="2" type="ORF">ATC1_13931</name>
</gene>
<reference evidence="2" key="1">
    <citation type="journal article" date="2015" name="Genome Announc.">
        <title>Draft Genome Sequence of Anaerolineae Strain TC1, a Novel Isolate from a Methanogenic Wastewater Treatment System.</title>
        <authorList>
            <person name="Matsuura N."/>
            <person name="Tourlousse D.M."/>
            <person name="Sun L."/>
            <person name="Toyonaga M."/>
            <person name="Kuroda K."/>
            <person name="Ohashi A."/>
            <person name="Cruz R."/>
            <person name="Yamaguchi T."/>
            <person name="Sekiguchi Y."/>
        </authorList>
    </citation>
    <scope>NUCLEOTIDE SEQUENCE [LARGE SCALE GENOMIC DNA]</scope>
    <source>
        <strain evidence="2">TC1</strain>
    </source>
</reference>
<sequence>MNWKQKLLEIMARMVAMGLFFFNSVMASEENPSMRYIPEFGLIESNTPFFVLDESVKSIQGGSTVTIVQGMMDSQRTRITYRVENLPDFSAPVKQQISEICHSQPELQLPDGGRFQGHVTSGTSWQSGYSRQIDFPTIQDEPKTAKLVFTCLEQSIISSDLTEVEMDLVFVPADPDAISFPLITIPSLEAELSSQKIEENSCGSEIQLAVHQYVKTDQSIGLFGSLESLSGNSQIELVEKDSVHLIDSSGKDIPLIENRSMSDRSDRKTDQRRYPWLYFTEGNIAGGRASLTIDDVWIRVNANQHLVFETGTNPQPGQKWNLNQPFNICGRKIILKSVEVNAEGDGFIFQIDKPDDIGNVVLMDLNHTLLGGGGGSDESSFRYRDGIPAGSIHLTLVNISILIPGKWTAVLDLPALSVSENNDASVSTCLTLSSWNKALQDSNPMPENLDGILVLYNPIPPDYRHHVMTTNLDGSDYQILAQGNRASLSPDNRQICFSNDSGLQRMDLETGFVVPLDGTLKNDSDPIWSPDGSRIAFTRGPASGLIGGPGPYRIYYGNTDGTQLISVLEDGAANHVMTWFADGHRLLYTVAGPDGASVKSIDLITKEIVHYFDTNYIHSRIALSPNERQAAYEVMLPGEHYGIQISDLDGKHAQLVVDAAPLVVTKPFWSPDGEWLVVSVYDEHFSDVPVLALIKMDTCQIIPLTNLHGSVSSWNP</sequence>
<protein>
    <submittedName>
        <fullName evidence="2">Protein containing WD40-like beta propeller repeat</fullName>
    </submittedName>
</protein>
<dbReference type="InterPro" id="IPR011659">
    <property type="entry name" value="WD40"/>
</dbReference>
<dbReference type="Gene3D" id="2.120.10.30">
    <property type="entry name" value="TolB, C-terminal domain"/>
    <property type="match status" value="1"/>
</dbReference>
<dbReference type="Proteomes" id="UP000053370">
    <property type="component" value="Unassembled WGS sequence"/>
</dbReference>
<keyword evidence="3" id="KW-1185">Reference proteome</keyword>
<proteinExistence type="inferred from homology"/>
<evidence type="ECO:0000256" key="1">
    <source>
        <dbReference type="ARBA" id="ARBA00009820"/>
    </source>
</evidence>
<dbReference type="PATRIC" id="fig|1678840.3.peg.2317"/>
<name>A0A0S7BKK7_9CHLR</name>
<evidence type="ECO:0000313" key="3">
    <source>
        <dbReference type="Proteomes" id="UP000053370"/>
    </source>
</evidence>
<dbReference type="SUPFAM" id="SSF82171">
    <property type="entry name" value="DPP6 N-terminal domain-like"/>
    <property type="match status" value="1"/>
</dbReference>
<accession>A0A0S7BKK7</accession>
<dbReference type="STRING" id="1678840.ATC1_13931"/>
<dbReference type="EMBL" id="DF968181">
    <property type="protein sequence ID" value="GAP40949.1"/>
    <property type="molecule type" value="Genomic_DNA"/>
</dbReference>
<dbReference type="AlphaFoldDB" id="A0A0S7BKK7"/>